<dbReference type="Proteomes" id="UP000095751">
    <property type="component" value="Unassembled WGS sequence"/>
</dbReference>
<accession>A0A1E7FTF7</accession>
<keyword evidence="2" id="KW-1185">Reference proteome</keyword>
<reference evidence="1 2" key="1">
    <citation type="submission" date="2016-09" db="EMBL/GenBank/DDBJ databases">
        <title>Extensive genetic diversity and differential bi-allelic expression allows diatom success in the polar Southern Ocean.</title>
        <authorList>
            <consortium name="DOE Joint Genome Institute"/>
            <person name="Mock T."/>
            <person name="Otillar R.P."/>
            <person name="Strauss J."/>
            <person name="Dupont C."/>
            <person name="Frickenhaus S."/>
            <person name="Maumus F."/>
            <person name="Mcmullan M."/>
            <person name="Sanges R."/>
            <person name="Schmutz J."/>
            <person name="Toseland A."/>
            <person name="Valas R."/>
            <person name="Veluchamy A."/>
            <person name="Ward B.J."/>
            <person name="Allen A."/>
            <person name="Barry K."/>
            <person name="Falciatore A."/>
            <person name="Ferrante M."/>
            <person name="Fortunato A.E."/>
            <person name="Gloeckner G."/>
            <person name="Gruber A."/>
            <person name="Hipkin R."/>
            <person name="Janech M."/>
            <person name="Kroth P."/>
            <person name="Leese F."/>
            <person name="Lindquist E."/>
            <person name="Lyon B.R."/>
            <person name="Martin J."/>
            <person name="Mayer C."/>
            <person name="Parker M."/>
            <person name="Quesneville H."/>
            <person name="Raymond J."/>
            <person name="Uhlig C."/>
            <person name="Valentin K.U."/>
            <person name="Worden A.Z."/>
            <person name="Armbrust E.V."/>
            <person name="Bowler C."/>
            <person name="Green B."/>
            <person name="Moulton V."/>
            <person name="Van Oosterhout C."/>
            <person name="Grigoriev I."/>
        </authorList>
    </citation>
    <scope>NUCLEOTIDE SEQUENCE [LARGE SCALE GENOMIC DNA]</scope>
    <source>
        <strain evidence="1 2">CCMP1102</strain>
    </source>
</reference>
<dbReference type="AlphaFoldDB" id="A0A1E7FTF7"/>
<name>A0A1E7FTF7_9STRA</name>
<proteinExistence type="predicted"/>
<dbReference type="EMBL" id="KV784354">
    <property type="protein sequence ID" value="OEU21103.1"/>
    <property type="molecule type" value="Genomic_DNA"/>
</dbReference>
<evidence type="ECO:0000313" key="1">
    <source>
        <dbReference type="EMBL" id="OEU21103.1"/>
    </source>
</evidence>
<dbReference type="InParanoid" id="A0A1E7FTF7"/>
<evidence type="ECO:0000313" key="2">
    <source>
        <dbReference type="Proteomes" id="UP000095751"/>
    </source>
</evidence>
<dbReference type="Gene3D" id="1.25.40.20">
    <property type="entry name" value="Ankyrin repeat-containing domain"/>
    <property type="match status" value="1"/>
</dbReference>
<dbReference type="OrthoDB" id="48758at2759"/>
<protein>
    <submittedName>
        <fullName evidence="1">Uncharacterized protein</fullName>
    </submittedName>
</protein>
<dbReference type="KEGG" id="fcy:FRACYDRAFT_259800"/>
<dbReference type="InterPro" id="IPR036770">
    <property type="entry name" value="Ankyrin_rpt-contain_sf"/>
</dbReference>
<dbReference type="SUPFAM" id="SSF48403">
    <property type="entry name" value="Ankyrin repeat"/>
    <property type="match status" value="1"/>
</dbReference>
<sequence length="327" mass="37138">MTIGGEWKELLRASADGDIPLVKYHLSHGTDPNWQHPEYFTAPIFEGIRNGQMEVVKVLLEEGGADPSLVEEMTDSQPLEVAIEERQHEIVDLLLEKLPPEQASLFLKNILVTTTTGNNKNSVIYNNYTELVKELLKSGHRVTVLSEDGVDTKNEDVLPLAEIFKKETGNKKLHWILDMQKLRITDTSQQQQKILHNVWIHIHDENINSAAAAINSTTTTSTTTALNEFLDATCRKIIIVPNRRQATTTLLTSLKDYINSSSDDSSATSAIIYIIEPNINSWYNQLTWSRWYPKYLETIVNFVTTTVYVNKDDDLRGKVYNYQGVEM</sequence>
<organism evidence="1 2">
    <name type="scientific">Fragilariopsis cylindrus CCMP1102</name>
    <dbReference type="NCBI Taxonomy" id="635003"/>
    <lineage>
        <taxon>Eukaryota</taxon>
        <taxon>Sar</taxon>
        <taxon>Stramenopiles</taxon>
        <taxon>Ochrophyta</taxon>
        <taxon>Bacillariophyta</taxon>
        <taxon>Bacillariophyceae</taxon>
        <taxon>Bacillariophycidae</taxon>
        <taxon>Bacillariales</taxon>
        <taxon>Bacillariaceae</taxon>
        <taxon>Fragilariopsis</taxon>
    </lineage>
</organism>
<dbReference type="InterPro" id="IPR002110">
    <property type="entry name" value="Ankyrin_rpt"/>
</dbReference>
<gene>
    <name evidence="1" type="ORF">FRACYDRAFT_259800</name>
</gene>
<dbReference type="Pfam" id="PF12796">
    <property type="entry name" value="Ank_2"/>
    <property type="match status" value="1"/>
</dbReference>